<dbReference type="EC" id="2.7.7.65" evidence="1"/>
<accession>H6SIW9</accession>
<dbReference type="SUPFAM" id="SSF55073">
    <property type="entry name" value="Nucleotide cyclase"/>
    <property type="match status" value="1"/>
</dbReference>
<sequence length="199" mass="21951">MTVPLQVAVEREILHRALDLERQRFYETAIRDPLTGLFSRYYMQEALGRLMDLHDRDPHAAVGVIMADIDHFKHVNDRYGHAQGDEVLRAVARCLMSDMRPSDLPVRLGGEEFAIFVVGSSLETLRVMAERLRGAVAELDFGAPMTQSITASFGVAVRSPGESLARVLERADDALYRAKEGGRNRVCAAGGPTASLTPD</sequence>
<evidence type="ECO:0000256" key="1">
    <source>
        <dbReference type="ARBA" id="ARBA00012528"/>
    </source>
</evidence>
<dbReference type="EMBL" id="HE663493">
    <property type="protein sequence ID" value="CCG07934.1"/>
    <property type="molecule type" value="Genomic_DNA"/>
</dbReference>
<proteinExistence type="predicted"/>
<name>H6SIW9_PARPM</name>
<dbReference type="InterPro" id="IPR000160">
    <property type="entry name" value="GGDEF_dom"/>
</dbReference>
<keyword evidence="5" id="KW-1185">Reference proteome</keyword>
<evidence type="ECO:0000259" key="3">
    <source>
        <dbReference type="PROSITE" id="PS50887"/>
    </source>
</evidence>
<dbReference type="HOGENOM" id="CLU_000445_11_16_5"/>
<dbReference type="CDD" id="cd01949">
    <property type="entry name" value="GGDEF"/>
    <property type="match status" value="1"/>
</dbReference>
<reference evidence="4 5" key="1">
    <citation type="submission" date="2012-02" db="EMBL/GenBank/DDBJ databases">
        <title>Shotgun genome sequence of Phaeospirillum photometricum DSM 122.</title>
        <authorList>
            <person name="Duquesne K."/>
            <person name="Sturgis J."/>
        </authorList>
    </citation>
    <scope>NUCLEOTIDE SEQUENCE [LARGE SCALE GENOMIC DNA]</scope>
    <source>
        <strain evidence="5">DSM122</strain>
    </source>
</reference>
<evidence type="ECO:0000313" key="4">
    <source>
        <dbReference type="EMBL" id="CCG07934.1"/>
    </source>
</evidence>
<dbReference type="PANTHER" id="PTHR45138:SF9">
    <property type="entry name" value="DIGUANYLATE CYCLASE DGCM-RELATED"/>
    <property type="match status" value="1"/>
</dbReference>
<dbReference type="Gene3D" id="3.30.70.270">
    <property type="match status" value="1"/>
</dbReference>
<dbReference type="FunFam" id="3.30.70.270:FF:000001">
    <property type="entry name" value="Diguanylate cyclase domain protein"/>
    <property type="match status" value="1"/>
</dbReference>
<evidence type="ECO:0000313" key="5">
    <source>
        <dbReference type="Proteomes" id="UP000033220"/>
    </source>
</evidence>
<gene>
    <name evidence="4" type="ORF">RSPPHO_01308</name>
</gene>
<evidence type="ECO:0000256" key="2">
    <source>
        <dbReference type="ARBA" id="ARBA00034247"/>
    </source>
</evidence>
<dbReference type="eggNOG" id="COG3706">
    <property type="taxonomic scope" value="Bacteria"/>
</dbReference>
<dbReference type="SMART" id="SM00267">
    <property type="entry name" value="GGDEF"/>
    <property type="match status" value="1"/>
</dbReference>
<dbReference type="RefSeq" id="WP_014414573.1">
    <property type="nucleotide sequence ID" value="NC_017059.1"/>
</dbReference>
<dbReference type="InterPro" id="IPR050469">
    <property type="entry name" value="Diguanylate_Cyclase"/>
</dbReference>
<dbReference type="Pfam" id="PF00990">
    <property type="entry name" value="GGDEF"/>
    <property type="match status" value="1"/>
</dbReference>
<dbReference type="PANTHER" id="PTHR45138">
    <property type="entry name" value="REGULATORY COMPONENTS OF SENSORY TRANSDUCTION SYSTEM"/>
    <property type="match status" value="1"/>
</dbReference>
<dbReference type="OrthoDB" id="9812260at2"/>
<dbReference type="STRING" id="1150469.RSPPHO_01308"/>
<dbReference type="Proteomes" id="UP000033220">
    <property type="component" value="Chromosome DSM 122"/>
</dbReference>
<dbReference type="GO" id="GO:0052621">
    <property type="term" value="F:diguanylate cyclase activity"/>
    <property type="evidence" value="ECO:0007669"/>
    <property type="project" value="UniProtKB-EC"/>
</dbReference>
<dbReference type="PATRIC" id="fig|1150469.3.peg.1478"/>
<dbReference type="GO" id="GO:0043709">
    <property type="term" value="P:cell adhesion involved in single-species biofilm formation"/>
    <property type="evidence" value="ECO:0007669"/>
    <property type="project" value="TreeGrafter"/>
</dbReference>
<dbReference type="GO" id="GO:1902201">
    <property type="term" value="P:negative regulation of bacterial-type flagellum-dependent cell motility"/>
    <property type="evidence" value="ECO:0007669"/>
    <property type="project" value="TreeGrafter"/>
</dbReference>
<organism evidence="4 5">
    <name type="scientific">Pararhodospirillum photometricum DSM 122</name>
    <dbReference type="NCBI Taxonomy" id="1150469"/>
    <lineage>
        <taxon>Bacteria</taxon>
        <taxon>Pseudomonadati</taxon>
        <taxon>Pseudomonadota</taxon>
        <taxon>Alphaproteobacteria</taxon>
        <taxon>Rhodospirillales</taxon>
        <taxon>Rhodospirillaceae</taxon>
        <taxon>Pararhodospirillum</taxon>
    </lineage>
</organism>
<dbReference type="AlphaFoldDB" id="H6SIW9"/>
<protein>
    <recommendedName>
        <fullName evidence="1">diguanylate cyclase</fullName>
        <ecNumber evidence="1">2.7.7.65</ecNumber>
    </recommendedName>
</protein>
<dbReference type="NCBIfam" id="TIGR00254">
    <property type="entry name" value="GGDEF"/>
    <property type="match status" value="1"/>
</dbReference>
<dbReference type="InterPro" id="IPR043128">
    <property type="entry name" value="Rev_trsase/Diguanyl_cyclase"/>
</dbReference>
<dbReference type="PROSITE" id="PS50887">
    <property type="entry name" value="GGDEF"/>
    <property type="match status" value="1"/>
</dbReference>
<feature type="domain" description="GGDEF" evidence="3">
    <location>
        <begin position="60"/>
        <end position="191"/>
    </location>
</feature>
<dbReference type="GO" id="GO:0005886">
    <property type="term" value="C:plasma membrane"/>
    <property type="evidence" value="ECO:0007669"/>
    <property type="project" value="TreeGrafter"/>
</dbReference>
<dbReference type="KEGG" id="rpm:RSPPHO_01308"/>
<comment type="catalytic activity">
    <reaction evidence="2">
        <text>2 GTP = 3',3'-c-di-GMP + 2 diphosphate</text>
        <dbReference type="Rhea" id="RHEA:24898"/>
        <dbReference type="ChEBI" id="CHEBI:33019"/>
        <dbReference type="ChEBI" id="CHEBI:37565"/>
        <dbReference type="ChEBI" id="CHEBI:58805"/>
        <dbReference type="EC" id="2.7.7.65"/>
    </reaction>
</comment>
<dbReference type="InterPro" id="IPR029787">
    <property type="entry name" value="Nucleotide_cyclase"/>
</dbReference>